<dbReference type="InterPro" id="IPR015943">
    <property type="entry name" value="WD40/YVTN_repeat-like_dom_sf"/>
</dbReference>
<comment type="caution">
    <text evidence="5">The sequence shown here is derived from an EMBL/GenBank/DDBJ whole genome shotgun (WGS) entry which is preliminary data.</text>
</comment>
<evidence type="ECO:0000256" key="1">
    <source>
        <dbReference type="ARBA" id="ARBA00022574"/>
    </source>
</evidence>
<sequence length="490" mass="57399">MVNHSAIKLAFLDQIEGFGQCPTQLFFQPHPVKNNIRSVQVKSENNNHHEKNLHKKEDKKKEITHKIIKQKEEEQKKRQANEKINTKKDSIKKNEQQQSKNEENEINEENKKGKEVEEEKAEKGGVEKEGVEKERVEREEVEKEEVKKQGRKKEKKKIKKENDEKDKGKIFLNCHKIETNFLFSIKHGIGDIQIQKEDNKNEKIVCVQKKRLLIPLEYNKFIDWSFPDNSLRVLNNNLKLILIKEKPHYGKISVSTISSNGKYLLTAGHDLIINIWKLTPRKKIQNENLKHRKKIKQKLIERCYGHQSIIKTMDISIIYSIFISGDQEKNCFLWDLQKARIIRKLGTFQSQLTKIQINQYNGDIFTCAGKEMKLWTINGKLIAHSPSYSKNNISQTEKIISSVICPVDHLKIYFYFITGYNTGKIKFWKNIKNKRKKKSNNDTIYQFKLIWSSQNLGKGPVTALCLTKDKKKLYYSIGNKVSYLSIPMTN</sequence>
<organism evidence="5 6">
    <name type="scientific">Anaeramoeba flamelloides</name>
    <dbReference type="NCBI Taxonomy" id="1746091"/>
    <lineage>
        <taxon>Eukaryota</taxon>
        <taxon>Metamonada</taxon>
        <taxon>Anaeramoebidae</taxon>
        <taxon>Anaeramoeba</taxon>
    </lineage>
</organism>
<dbReference type="Proteomes" id="UP001150062">
    <property type="component" value="Unassembled WGS sequence"/>
</dbReference>
<evidence type="ECO:0000256" key="2">
    <source>
        <dbReference type="PROSITE-ProRule" id="PRU00221"/>
    </source>
</evidence>
<dbReference type="InterPro" id="IPR036322">
    <property type="entry name" value="WD40_repeat_dom_sf"/>
</dbReference>
<feature type="compositionally biased region" description="Basic and acidic residues" evidence="3">
    <location>
        <begin position="45"/>
        <end position="148"/>
    </location>
</feature>
<evidence type="ECO:0000256" key="3">
    <source>
        <dbReference type="SAM" id="MobiDB-lite"/>
    </source>
</evidence>
<dbReference type="PANTHER" id="PTHR46108">
    <property type="entry name" value="BLUE CHEESE"/>
    <property type="match status" value="1"/>
</dbReference>
<dbReference type="InterPro" id="IPR001680">
    <property type="entry name" value="WD40_rpt"/>
</dbReference>
<feature type="region of interest" description="Disordered" evidence="3">
    <location>
        <begin position="42"/>
        <end position="162"/>
    </location>
</feature>
<dbReference type="Gene3D" id="2.130.10.10">
    <property type="entry name" value="YVTN repeat-like/Quinoprotein amine dehydrogenase"/>
    <property type="match status" value="1"/>
</dbReference>
<accession>A0ABQ8XZ55</accession>
<dbReference type="SUPFAM" id="SSF50978">
    <property type="entry name" value="WD40 repeat-like"/>
    <property type="match status" value="1"/>
</dbReference>
<dbReference type="InterPro" id="IPR051944">
    <property type="entry name" value="BEACH_domain_protein"/>
</dbReference>
<dbReference type="PROSITE" id="PS50197">
    <property type="entry name" value="BEACH"/>
    <property type="match status" value="1"/>
</dbReference>
<gene>
    <name evidence="5" type="ORF">M0813_26454</name>
</gene>
<dbReference type="PROSITE" id="PS50082">
    <property type="entry name" value="WD_REPEATS_2"/>
    <property type="match status" value="1"/>
</dbReference>
<evidence type="ECO:0000313" key="5">
    <source>
        <dbReference type="EMBL" id="KAJ6237876.1"/>
    </source>
</evidence>
<keyword evidence="1 2" id="KW-0853">WD repeat</keyword>
<keyword evidence="6" id="KW-1185">Reference proteome</keyword>
<name>A0ABQ8XZ55_9EUKA</name>
<dbReference type="PANTHER" id="PTHR46108:SF4">
    <property type="entry name" value="BLUE CHEESE"/>
    <property type="match status" value="1"/>
</dbReference>
<proteinExistence type="predicted"/>
<protein>
    <submittedName>
        <fullName evidence="5">Beach domain-containing protein</fullName>
    </submittedName>
</protein>
<evidence type="ECO:0000259" key="4">
    <source>
        <dbReference type="PROSITE" id="PS50197"/>
    </source>
</evidence>
<feature type="repeat" description="WD" evidence="2">
    <location>
        <begin position="245"/>
        <end position="286"/>
    </location>
</feature>
<dbReference type="SMART" id="SM00320">
    <property type="entry name" value="WD40"/>
    <property type="match status" value="2"/>
</dbReference>
<feature type="compositionally biased region" description="Basic residues" evidence="3">
    <location>
        <begin position="149"/>
        <end position="159"/>
    </location>
</feature>
<dbReference type="InterPro" id="IPR000409">
    <property type="entry name" value="BEACH_dom"/>
</dbReference>
<reference evidence="5" key="1">
    <citation type="submission" date="2022-08" db="EMBL/GenBank/DDBJ databases">
        <title>Novel sulfate-reducing endosymbionts in the free-living metamonad Anaeramoeba.</title>
        <authorList>
            <person name="Jerlstrom-Hultqvist J."/>
            <person name="Cepicka I."/>
            <person name="Gallot-Lavallee L."/>
            <person name="Salas-Leiva D."/>
            <person name="Curtis B.A."/>
            <person name="Zahonova K."/>
            <person name="Pipaliya S."/>
            <person name="Dacks J."/>
            <person name="Roger A.J."/>
        </authorList>
    </citation>
    <scope>NUCLEOTIDE SEQUENCE</scope>
    <source>
        <strain evidence="5">Schooner1</strain>
    </source>
</reference>
<dbReference type="EMBL" id="JAOAOG010000236">
    <property type="protein sequence ID" value="KAJ6237876.1"/>
    <property type="molecule type" value="Genomic_DNA"/>
</dbReference>
<dbReference type="Pfam" id="PF00400">
    <property type="entry name" value="WD40"/>
    <property type="match status" value="1"/>
</dbReference>
<evidence type="ECO:0000313" key="6">
    <source>
        <dbReference type="Proteomes" id="UP001150062"/>
    </source>
</evidence>
<feature type="domain" description="BEACH" evidence="4">
    <location>
        <begin position="1"/>
        <end position="33"/>
    </location>
</feature>